<dbReference type="InterPro" id="IPR025669">
    <property type="entry name" value="AAA_dom"/>
</dbReference>
<name>A0A6J4VAC6_9BACT</name>
<accession>A0A6J4VAC6</accession>
<protein>
    <recommendedName>
        <fullName evidence="1">AAA domain-containing protein</fullName>
    </recommendedName>
</protein>
<dbReference type="InterPro" id="IPR027417">
    <property type="entry name" value="P-loop_NTPase"/>
</dbReference>
<dbReference type="AlphaFoldDB" id="A0A6J4VAC6"/>
<dbReference type="Pfam" id="PF13614">
    <property type="entry name" value="AAA_31"/>
    <property type="match status" value="1"/>
</dbReference>
<evidence type="ECO:0000259" key="1">
    <source>
        <dbReference type="Pfam" id="PF13614"/>
    </source>
</evidence>
<feature type="domain" description="AAA" evidence="1">
    <location>
        <begin position="9"/>
        <end position="155"/>
    </location>
</feature>
<evidence type="ECO:0000313" key="2">
    <source>
        <dbReference type="EMBL" id="CAA9568693.1"/>
    </source>
</evidence>
<proteinExistence type="predicted"/>
<dbReference type="PANTHER" id="PTHR13696:SF99">
    <property type="entry name" value="COBYRINIC ACID AC-DIAMIDE SYNTHASE"/>
    <property type="match status" value="1"/>
</dbReference>
<dbReference type="PANTHER" id="PTHR13696">
    <property type="entry name" value="P-LOOP CONTAINING NUCLEOSIDE TRIPHOSPHATE HYDROLASE"/>
    <property type="match status" value="1"/>
</dbReference>
<dbReference type="InterPro" id="IPR050678">
    <property type="entry name" value="DNA_Partitioning_ATPase"/>
</dbReference>
<gene>
    <name evidence="2" type="ORF">AVDCRST_MAG88-2134</name>
</gene>
<sequence length="270" mass="28125">MAKMEGLFTIGIAGRKGGSGKSTTANNLAAALTVEGLRCLLIDLDSQASLTRALSDEPVAALDGIGTRMADPGRGLTDAVRPIAPRLFLAPGDRSIEATANALAHDPGGPLRLLQLLDGARDAFDIAIIDTAPAIGYTQNVALLCADTMVVPTRVADQMDIDALGDTLGLRDNLAQMARFGLREPATVGTILPTAYDAAQAPHRGGLAALRGAYGELVADPVPYSPLIPRASNQRRPVVLSRPGTPVATAFRALAGRVLAQRARRLRVAV</sequence>
<dbReference type="SUPFAM" id="SSF52540">
    <property type="entry name" value="P-loop containing nucleoside triphosphate hydrolases"/>
    <property type="match status" value="1"/>
</dbReference>
<dbReference type="CDD" id="cd02042">
    <property type="entry name" value="ParAB_family"/>
    <property type="match status" value="1"/>
</dbReference>
<reference evidence="2" key="1">
    <citation type="submission" date="2020-02" db="EMBL/GenBank/DDBJ databases">
        <authorList>
            <person name="Meier V. D."/>
        </authorList>
    </citation>
    <scope>NUCLEOTIDE SEQUENCE</scope>
    <source>
        <strain evidence="2">AVDCRST_MAG88</strain>
    </source>
</reference>
<dbReference type="Gene3D" id="3.40.50.300">
    <property type="entry name" value="P-loop containing nucleotide triphosphate hydrolases"/>
    <property type="match status" value="1"/>
</dbReference>
<dbReference type="EMBL" id="CADCWM010000556">
    <property type="protein sequence ID" value="CAA9568693.1"/>
    <property type="molecule type" value="Genomic_DNA"/>
</dbReference>
<organism evidence="2">
    <name type="scientific">uncultured Thermomicrobiales bacterium</name>
    <dbReference type="NCBI Taxonomy" id="1645740"/>
    <lineage>
        <taxon>Bacteria</taxon>
        <taxon>Pseudomonadati</taxon>
        <taxon>Thermomicrobiota</taxon>
        <taxon>Thermomicrobia</taxon>
        <taxon>Thermomicrobiales</taxon>
        <taxon>environmental samples</taxon>
    </lineage>
</organism>